<dbReference type="EMBL" id="CP046400">
    <property type="protein sequence ID" value="QGY42078.1"/>
    <property type="molecule type" value="Genomic_DNA"/>
</dbReference>
<sequence length="80" mass="9077">MTSNGSGNWDGHMMNTPFGGLMMVLIVAAIAYFVFISMRSSNRKDGNDSPLEILKQRYARGEIDKETYARMKEEIENGKR</sequence>
<reference evidence="3 4" key="1">
    <citation type="submission" date="2019-11" db="EMBL/GenBank/DDBJ databases">
        <authorList>
            <person name="Zheng R.K."/>
            <person name="Sun C.M."/>
        </authorList>
    </citation>
    <scope>NUCLEOTIDE SEQUENCE [LARGE SCALE GENOMIC DNA]</scope>
    <source>
        <strain evidence="3 4">SRB007</strain>
    </source>
</reference>
<gene>
    <name evidence="3" type="ORF">GM415_15350</name>
</gene>
<feature type="domain" description="SHOCT" evidence="2">
    <location>
        <begin position="50"/>
        <end position="75"/>
    </location>
</feature>
<evidence type="ECO:0000313" key="3">
    <source>
        <dbReference type="EMBL" id="QGY42078.1"/>
    </source>
</evidence>
<evidence type="ECO:0000256" key="1">
    <source>
        <dbReference type="SAM" id="Phobius"/>
    </source>
</evidence>
<keyword evidence="4" id="KW-1185">Reference proteome</keyword>
<dbReference type="Pfam" id="PF09851">
    <property type="entry name" value="SHOCT"/>
    <property type="match status" value="1"/>
</dbReference>
<dbReference type="InterPro" id="IPR018649">
    <property type="entry name" value="SHOCT"/>
</dbReference>
<proteinExistence type="predicted"/>
<dbReference type="Proteomes" id="UP000428328">
    <property type="component" value="Chromosome"/>
</dbReference>
<accession>A0A6I6JM27</accession>
<organism evidence="3 4">
    <name type="scientific">Pseudodesulfovibrio cashew</name>
    <dbReference type="NCBI Taxonomy" id="2678688"/>
    <lineage>
        <taxon>Bacteria</taxon>
        <taxon>Pseudomonadati</taxon>
        <taxon>Thermodesulfobacteriota</taxon>
        <taxon>Desulfovibrionia</taxon>
        <taxon>Desulfovibrionales</taxon>
        <taxon>Desulfovibrionaceae</taxon>
    </lineage>
</organism>
<keyword evidence="1" id="KW-1133">Transmembrane helix</keyword>
<dbReference type="AlphaFoldDB" id="A0A6I6JM27"/>
<evidence type="ECO:0000259" key="2">
    <source>
        <dbReference type="Pfam" id="PF09851"/>
    </source>
</evidence>
<dbReference type="KEGG" id="psel:GM415_15350"/>
<keyword evidence="1" id="KW-0812">Transmembrane</keyword>
<keyword evidence="1" id="KW-0472">Membrane</keyword>
<name>A0A6I6JM27_9BACT</name>
<protein>
    <submittedName>
        <fullName evidence="3">SHOCT domain-containing protein</fullName>
    </submittedName>
</protein>
<evidence type="ECO:0000313" key="4">
    <source>
        <dbReference type="Proteomes" id="UP000428328"/>
    </source>
</evidence>
<feature type="transmembrane region" description="Helical" evidence="1">
    <location>
        <begin position="20"/>
        <end position="38"/>
    </location>
</feature>